<dbReference type="EMBL" id="CP022098">
    <property type="protein sequence ID" value="ATB42703.1"/>
    <property type="molecule type" value="Genomic_DNA"/>
</dbReference>
<comment type="subcellular location">
    <subcellularLocation>
        <location evidence="1">Membrane</location>
        <topology evidence="1">Single-pass membrane protein</topology>
    </subcellularLocation>
</comment>
<dbReference type="Proteomes" id="UP000217257">
    <property type="component" value="Chromosome"/>
</dbReference>
<feature type="compositionally biased region" description="Polar residues" evidence="3">
    <location>
        <begin position="426"/>
        <end position="448"/>
    </location>
</feature>
<evidence type="ECO:0000259" key="4">
    <source>
        <dbReference type="Pfam" id="PF01145"/>
    </source>
</evidence>
<dbReference type="GO" id="GO:0016020">
    <property type="term" value="C:membrane"/>
    <property type="evidence" value="ECO:0007669"/>
    <property type="project" value="UniProtKB-SubCell"/>
</dbReference>
<keyword evidence="2" id="KW-0175">Coiled coil</keyword>
<evidence type="ECO:0000256" key="1">
    <source>
        <dbReference type="ARBA" id="ARBA00004167"/>
    </source>
</evidence>
<dbReference type="InterPro" id="IPR001107">
    <property type="entry name" value="Band_7"/>
</dbReference>
<dbReference type="AlphaFoldDB" id="A0A250JGF8"/>
<dbReference type="Pfam" id="PF01145">
    <property type="entry name" value="Band_7"/>
    <property type="match status" value="1"/>
</dbReference>
<feature type="region of interest" description="Disordered" evidence="3">
    <location>
        <begin position="1"/>
        <end position="24"/>
    </location>
</feature>
<gene>
    <name evidence="5" type="ORF">CYFUS_008182</name>
</gene>
<feature type="compositionally biased region" description="Basic and acidic residues" evidence="3">
    <location>
        <begin position="13"/>
        <end position="24"/>
    </location>
</feature>
<sequence length="448" mass="49285">MSEQNQNETQQQEQRKHGEEKRGEFLRRMSSLASEATRGMVSRVRWLIYAERGRRVMAGLAVTGMVAGVVVAQPVCMIEPGEVGIRVNRLTGKVAELREGWALLVPQVHRLSRYSLKDQTYQPTRSTRATDPAPFQSVEGLSIGVEVTIRYVLDPERIPALAARLPEDIGRDIVEPVIDGVLRRHFAQHTVREIFSTHRVKIQQDLSAELLPLLAADGVIVRTVTLGNVDLPQQYRTGMEVLLAEELNAEKMRYTLELKDKQVKQSALEAEADKVRREKAAEAAGNEEIIAAKAKAEAMRHVLPFKEKEIEQRRLEAEAAKVSRLTQASAEAEAHRIEAAGEADARRKLAEADAYRVDVTGKAASEQLARDAELISRNPLLIQKTLADKLSDKIQVIIAPPQAGGFIAGNLLGQPQEARYAGGSSKGSSLAQAAVSENTDSDTTGSEE</sequence>
<dbReference type="KEGG" id="cfus:CYFUS_008182"/>
<dbReference type="PANTHER" id="PTHR42911">
    <property type="entry name" value="MODULATOR OF FTSH PROTEASE HFLC"/>
    <property type="match status" value="1"/>
</dbReference>
<dbReference type="SUPFAM" id="SSF117892">
    <property type="entry name" value="Band 7/SPFH domain"/>
    <property type="match status" value="1"/>
</dbReference>
<feature type="domain" description="Band 7" evidence="4">
    <location>
        <begin position="78"/>
        <end position="258"/>
    </location>
</feature>
<dbReference type="InterPro" id="IPR036013">
    <property type="entry name" value="Band_7/SPFH_dom_sf"/>
</dbReference>
<dbReference type="Gene3D" id="3.30.479.30">
    <property type="entry name" value="Band 7 domain"/>
    <property type="match status" value="1"/>
</dbReference>
<evidence type="ECO:0000313" key="5">
    <source>
        <dbReference type="EMBL" id="ATB42703.1"/>
    </source>
</evidence>
<organism evidence="5 6">
    <name type="scientific">Cystobacter fuscus</name>
    <dbReference type="NCBI Taxonomy" id="43"/>
    <lineage>
        <taxon>Bacteria</taxon>
        <taxon>Pseudomonadati</taxon>
        <taxon>Myxococcota</taxon>
        <taxon>Myxococcia</taxon>
        <taxon>Myxococcales</taxon>
        <taxon>Cystobacterineae</taxon>
        <taxon>Archangiaceae</taxon>
        <taxon>Cystobacter</taxon>
    </lineage>
</organism>
<evidence type="ECO:0000256" key="3">
    <source>
        <dbReference type="SAM" id="MobiDB-lite"/>
    </source>
</evidence>
<name>A0A250JGF8_9BACT</name>
<accession>A0A250JGF8</accession>
<dbReference type="RefSeq" id="WP_095990218.1">
    <property type="nucleotide sequence ID" value="NZ_CP022098.1"/>
</dbReference>
<proteinExistence type="predicted"/>
<protein>
    <submittedName>
        <fullName evidence="5">Spfh domain / band 7 family protein</fullName>
    </submittedName>
</protein>
<evidence type="ECO:0000256" key="2">
    <source>
        <dbReference type="SAM" id="Coils"/>
    </source>
</evidence>
<dbReference type="PANTHER" id="PTHR42911:SF1">
    <property type="entry name" value="MODULATOR OF FTSH PROTEASE HFLC"/>
    <property type="match status" value="1"/>
</dbReference>
<feature type="compositionally biased region" description="Low complexity" evidence="3">
    <location>
        <begin position="1"/>
        <end position="12"/>
    </location>
</feature>
<evidence type="ECO:0000313" key="6">
    <source>
        <dbReference type="Proteomes" id="UP000217257"/>
    </source>
</evidence>
<feature type="coiled-coil region" evidence="2">
    <location>
        <begin position="244"/>
        <end position="278"/>
    </location>
</feature>
<feature type="region of interest" description="Disordered" evidence="3">
    <location>
        <begin position="418"/>
        <end position="448"/>
    </location>
</feature>
<reference evidence="5 6" key="1">
    <citation type="submission" date="2017-06" db="EMBL/GenBank/DDBJ databases">
        <title>Sequencing and comparative analysis of myxobacterial genomes.</title>
        <authorList>
            <person name="Rupp O."/>
            <person name="Goesmann A."/>
            <person name="Sogaard-Andersen L."/>
        </authorList>
    </citation>
    <scope>NUCLEOTIDE SEQUENCE [LARGE SCALE GENOMIC DNA]</scope>
    <source>
        <strain evidence="5 6">DSM 52655</strain>
    </source>
</reference>